<keyword evidence="3" id="KW-1185">Reference proteome</keyword>
<dbReference type="KEGG" id="mdv:C5Q96_07560"/>
<reference evidence="1" key="2">
    <citation type="submission" date="2018-02" db="EMBL/GenBank/DDBJ databases">
        <authorList>
            <person name="Cohen D.B."/>
            <person name="Kent A.D."/>
        </authorList>
    </citation>
    <scope>NUCLEOTIDE SEQUENCE [LARGE SCALE GENOMIC DNA]</scope>
    <source>
        <strain evidence="1">CCUG 47132</strain>
    </source>
</reference>
<dbReference type="EMBL" id="JABZQH010000158">
    <property type="protein sequence ID" value="MBF1352428.1"/>
    <property type="molecule type" value="Genomic_DNA"/>
</dbReference>
<reference evidence="3" key="1">
    <citation type="submission" date="2018-02" db="EMBL/GenBank/DDBJ databases">
        <authorList>
            <person name="Holder M.E."/>
            <person name="Ajami N.J."/>
            <person name="Petrosino J.F."/>
        </authorList>
    </citation>
    <scope>NUCLEOTIDE SEQUENCE [LARGE SCALE GENOMIC DNA]</scope>
    <source>
        <strain evidence="3">CCUG 47132</strain>
    </source>
</reference>
<gene>
    <name evidence="1" type="ORF">C5Q96_07560</name>
    <name evidence="2" type="ORF">HXM71_04840</name>
</gene>
<accession>A0A2S0L651</accession>
<dbReference type="GeneID" id="78392121"/>
<dbReference type="Proteomes" id="UP000237883">
    <property type="component" value="Chromosome"/>
</dbReference>
<dbReference type="Proteomes" id="UP000722050">
    <property type="component" value="Unassembled WGS sequence"/>
</dbReference>
<dbReference type="Pfam" id="PF12953">
    <property type="entry name" value="DUF3842"/>
    <property type="match status" value="1"/>
</dbReference>
<reference evidence="2" key="3">
    <citation type="submission" date="2020-04" db="EMBL/GenBank/DDBJ databases">
        <title>Deep metagenomics examines the oral microbiome during advanced dental caries in children, revealing novel taxa and co-occurrences with host molecules.</title>
        <authorList>
            <person name="Baker J.L."/>
            <person name="Morton J.T."/>
            <person name="Dinis M."/>
            <person name="Alvarez R."/>
            <person name="Tran N.C."/>
            <person name="Knight R."/>
            <person name="Edlund A."/>
        </authorList>
    </citation>
    <scope>NUCLEOTIDE SEQUENCE</scope>
    <source>
        <strain evidence="2">JCVI_24_bin.8</strain>
    </source>
</reference>
<evidence type="ECO:0000313" key="2">
    <source>
        <dbReference type="EMBL" id="MBF1352428.1"/>
    </source>
</evidence>
<proteinExistence type="predicted"/>
<evidence type="ECO:0000313" key="1">
    <source>
        <dbReference type="EMBL" id="AVM48716.1"/>
    </source>
</evidence>
<dbReference type="RefSeq" id="WP_106057770.1">
    <property type="nucleotide sequence ID" value="NZ_CAUSVY010000001.1"/>
</dbReference>
<protein>
    <submittedName>
        <fullName evidence="2">DUF3842 family protein</fullName>
    </submittedName>
</protein>
<dbReference type="OrthoDB" id="9797117at2"/>
<dbReference type="EMBL" id="CP027228">
    <property type="protein sequence ID" value="AVM48716.1"/>
    <property type="molecule type" value="Genomic_DNA"/>
</dbReference>
<name>A0A2S0L651_9FIRM</name>
<dbReference type="InterPro" id="IPR024208">
    <property type="entry name" value="DUF3842"/>
</dbReference>
<organism evidence="1 3">
    <name type="scientific">Mogibacterium diversum</name>
    <dbReference type="NCBI Taxonomy" id="114527"/>
    <lineage>
        <taxon>Bacteria</taxon>
        <taxon>Bacillati</taxon>
        <taxon>Bacillota</taxon>
        <taxon>Clostridia</taxon>
        <taxon>Peptostreptococcales</taxon>
        <taxon>Anaerovoracaceae</taxon>
        <taxon>Mogibacterium</taxon>
    </lineage>
</organism>
<dbReference type="AlphaFoldDB" id="A0A2S0L651"/>
<evidence type="ECO:0000313" key="3">
    <source>
        <dbReference type="Proteomes" id="UP000237883"/>
    </source>
</evidence>
<sequence>MNILVIDAQGGGIGRQLVAKLLERIPEADIVAAGTNSMATNAMIKAGAKKAATGENAIRYCASQAEIITGPIGILVANAMLGEISPAIAESVGSSTAPKVLIPTAHCNTIIAGTKALPVKDSIEDAVDRIVRIHGGEDN</sequence>